<dbReference type="InterPro" id="IPR027417">
    <property type="entry name" value="P-loop_NTPase"/>
</dbReference>
<evidence type="ECO:0000259" key="1">
    <source>
        <dbReference type="Pfam" id="PF12705"/>
    </source>
</evidence>
<dbReference type="Proteomes" id="UP000320314">
    <property type="component" value="Unassembled WGS sequence"/>
</dbReference>
<dbReference type="OrthoDB" id="9780606at2"/>
<sequence length="1058" mass="114114">MSGGRLVSIPPGVPFLKTLVDALCEGRLVDGFTADRADPLALATVTIFVPTRRAARTLRSLFVDRLGGGSAILPVIRPLGEIDDDAGFFEAPSPETLDLDPPVDPVERLLELARLILAWKAALPRAVEEVHGETPLIAPANPADALWLARGLADLMDEMETAGKDWSALETLEAADHAAWWQLTLEFLRIATRYWPERLGELARANPAAHRNAALRAQARRFRETPPDGPVVVAGSTGSLPATRDLVAAVAESPMGAVVLPGLDLGMRPEHWLQVGATIRGRTDDPATRAHPQYGLYALLSHLRVGRDAVADLAEPDEMYAVRNRLVSLAMLPSEATDAWAEPETHALADAAPAAFADVSLIEAAGERSEAQALAVAMRLALEEGEDHQVALVTPDRALARRVSNELRRFGIEADDSAGRPLGATGPGTIFRLAVEVALAPGDPVALLSLLKHPLARFGLSAGKARHSARMIELLALRGGTGEAIVAELTALLERRMTENDDDDHAPRWFSRIGPEARADARDLAKRVEAAVFPLKSRLVRHRAGDPAEGLTSAFSVAEWARATTETLEAICIDAEGRLDGLWAGEAGERLAELMASTVESRAGLEVTGAEWAAMLPALLAGETVKPRTGAHPRVFVWGALEARLQPVDTLLLAGLNEQSWPAQTANDAFLSRAMKTAIGLEPPERRIGQAAHDIQMGFGARRLVLSRAARAGGGPTVASRWLQRLLTVVGEETATAMRTRGTAFCDWAATLDTAESVPLASRPAPKPPRERQPKRYSFSEVGLLRRDPYAIYARRVLALEPIAELMQDPSFAARGSIYHEILENFARSGVAASDPEALGLFKTLTARQFDAWQLPAHIAAVWRPRFERVAKLFLEWESRREKTVVGRHVEAYARTHIPAAGVVLSGMADRIDLMADGTAEIIDYKTGAAPSAKQARTLLDPQLALEAGVLQHHGFLDVAPLVPSALRYVRLKPGARLRVDRVDDKKDGKAETRSASELGDAALVQFSAFVQALASNEHGFASRLIPASARDFGGEYDHLARVAEWSTAEEGDDGDDG</sequence>
<dbReference type="SUPFAM" id="SSF52540">
    <property type="entry name" value="P-loop containing nucleoside triphosphate hydrolases"/>
    <property type="match status" value="1"/>
</dbReference>
<comment type="caution">
    <text evidence="2">The sequence shown here is derived from an EMBL/GenBank/DDBJ whole genome shotgun (WGS) entry which is preliminary data.</text>
</comment>
<evidence type="ECO:0000313" key="2">
    <source>
        <dbReference type="EMBL" id="TPW28399.1"/>
    </source>
</evidence>
<organism evidence="2 3">
    <name type="scientific">Pararhizobium mangrovi</name>
    <dbReference type="NCBI Taxonomy" id="2590452"/>
    <lineage>
        <taxon>Bacteria</taxon>
        <taxon>Pseudomonadati</taxon>
        <taxon>Pseudomonadota</taxon>
        <taxon>Alphaproteobacteria</taxon>
        <taxon>Hyphomicrobiales</taxon>
        <taxon>Rhizobiaceae</taxon>
        <taxon>Rhizobium/Agrobacterium group</taxon>
        <taxon>Pararhizobium</taxon>
    </lineage>
</organism>
<dbReference type="RefSeq" id="WP_141166830.1">
    <property type="nucleotide sequence ID" value="NZ_VHLH01000015.1"/>
</dbReference>
<protein>
    <submittedName>
        <fullName evidence="2">Double-strand break repair protein AddB</fullName>
    </submittedName>
</protein>
<dbReference type="EMBL" id="VHLH01000015">
    <property type="protein sequence ID" value="TPW28399.1"/>
    <property type="molecule type" value="Genomic_DNA"/>
</dbReference>
<dbReference type="InterPro" id="IPR011604">
    <property type="entry name" value="PDDEXK-like_dom_sf"/>
</dbReference>
<reference evidence="2 3" key="1">
    <citation type="submission" date="2019-06" db="EMBL/GenBank/DDBJ databases">
        <authorList>
            <person name="Li M."/>
        </authorList>
    </citation>
    <scope>NUCLEOTIDE SEQUENCE [LARGE SCALE GENOMIC DNA]</scope>
    <source>
        <strain evidence="2 3">BGMRC6574</strain>
    </source>
</reference>
<name>A0A506U704_9HYPH</name>
<dbReference type="AlphaFoldDB" id="A0A506U704"/>
<dbReference type="Gene3D" id="3.90.320.10">
    <property type="match status" value="1"/>
</dbReference>
<gene>
    <name evidence="2" type="primary">addB</name>
    <name evidence="2" type="ORF">FJU11_09640</name>
</gene>
<proteinExistence type="predicted"/>
<evidence type="ECO:0000313" key="3">
    <source>
        <dbReference type="Proteomes" id="UP000320314"/>
    </source>
</evidence>
<feature type="domain" description="PD-(D/E)XK endonuclease-like" evidence="1">
    <location>
        <begin position="777"/>
        <end position="987"/>
    </location>
</feature>
<accession>A0A506U704</accession>
<dbReference type="InterPro" id="IPR038726">
    <property type="entry name" value="PDDEXK_AddAB-type"/>
</dbReference>
<dbReference type="InterPro" id="IPR014153">
    <property type="entry name" value="Ds_break_AddB"/>
</dbReference>
<dbReference type="NCBIfam" id="TIGR02786">
    <property type="entry name" value="addB_alphas"/>
    <property type="match status" value="1"/>
</dbReference>
<keyword evidence="3" id="KW-1185">Reference proteome</keyword>
<dbReference type="Pfam" id="PF12705">
    <property type="entry name" value="PDDEXK_1"/>
    <property type="match status" value="1"/>
</dbReference>